<dbReference type="GeneID" id="93838038"/>
<dbReference type="InterPro" id="IPR051540">
    <property type="entry name" value="S-2-haloacid_dehalogenase"/>
</dbReference>
<evidence type="ECO:0000256" key="1">
    <source>
        <dbReference type="ARBA" id="ARBA00008106"/>
    </source>
</evidence>
<dbReference type="InterPro" id="IPR023214">
    <property type="entry name" value="HAD_sf"/>
</dbReference>
<dbReference type="SUPFAM" id="SSF56784">
    <property type="entry name" value="HAD-like"/>
    <property type="match status" value="1"/>
</dbReference>
<dbReference type="CDD" id="cd02588">
    <property type="entry name" value="HAD_L2-DEX"/>
    <property type="match status" value="1"/>
</dbReference>
<accession>A0AA89Q123</accession>
<proteinExistence type="inferred from homology"/>
<dbReference type="PRINTS" id="PR00413">
    <property type="entry name" value="HADHALOGNASE"/>
</dbReference>
<evidence type="ECO:0000313" key="3">
    <source>
        <dbReference type="EMBL" id="MBB5810623.1"/>
    </source>
</evidence>
<comment type="caution">
    <text evidence="3">The sequence shown here is derived from an EMBL/GenBank/DDBJ whole genome shotgun (WGS) entry which is preliminary data.</text>
</comment>
<dbReference type="InterPro" id="IPR036412">
    <property type="entry name" value="HAD-like_sf"/>
</dbReference>
<protein>
    <submittedName>
        <fullName evidence="3">2-haloacid dehalogenase</fullName>
        <ecNumber evidence="3">3.8.1.2</ecNumber>
    </submittedName>
</protein>
<dbReference type="InterPro" id="IPR023198">
    <property type="entry name" value="PGP-like_dom2"/>
</dbReference>
<name>A0AA89Q123_STRCU</name>
<dbReference type="GO" id="GO:0018784">
    <property type="term" value="F:(S)-2-haloacid dehalogenase activity"/>
    <property type="evidence" value="ECO:0007669"/>
    <property type="project" value="UniProtKB-EC"/>
</dbReference>
<sequence>MAEIRDIEVVVFDVLGTMVDEPGGLRSAVQEATRVPDAAAADELVALWQRHCGREQERVRQGLRPYVSTEVLDAEAARRVADRAGVTDQGAIARLATAGRRLPPWGDAVAGLERLARGFPVIGLSNAGGSTLLHLNAYAGLRWHRALSAEAARAYKPAPEVYRLALDSAGCPPDRVLMVAAHAWDLRGARAAGMRTAYVHRPGGDPPTDSDDFDGRFDELGQLVSALTGGQAAADSRPGGR</sequence>
<keyword evidence="4" id="KW-1185">Reference proteome</keyword>
<dbReference type="InterPro" id="IPR006439">
    <property type="entry name" value="HAD-SF_hydro_IA"/>
</dbReference>
<dbReference type="EMBL" id="JACHLX010000001">
    <property type="protein sequence ID" value="MBB5810623.1"/>
    <property type="molecule type" value="Genomic_DNA"/>
</dbReference>
<dbReference type="RefSeq" id="WP_184845623.1">
    <property type="nucleotide sequence ID" value="NZ_BAABFE010000009.1"/>
</dbReference>
<dbReference type="SFLD" id="SFLDS00003">
    <property type="entry name" value="Haloacid_Dehalogenase"/>
    <property type="match status" value="1"/>
</dbReference>
<dbReference type="PANTHER" id="PTHR43316:SF3">
    <property type="entry name" value="HALOACID DEHALOGENASE, TYPE II (AFU_ORTHOLOGUE AFUA_2G07750)-RELATED"/>
    <property type="match status" value="1"/>
</dbReference>
<keyword evidence="2 3" id="KW-0378">Hydrolase</keyword>
<evidence type="ECO:0000256" key="2">
    <source>
        <dbReference type="ARBA" id="ARBA00022801"/>
    </source>
</evidence>
<organism evidence="3 4">
    <name type="scientific">Streptomyces collinus</name>
    <dbReference type="NCBI Taxonomy" id="42684"/>
    <lineage>
        <taxon>Bacteria</taxon>
        <taxon>Bacillati</taxon>
        <taxon>Actinomycetota</taxon>
        <taxon>Actinomycetes</taxon>
        <taxon>Kitasatosporales</taxon>
        <taxon>Streptomycetaceae</taxon>
        <taxon>Streptomyces</taxon>
    </lineage>
</organism>
<dbReference type="SFLD" id="SFLDG01129">
    <property type="entry name" value="C1.5:_HAD__Beta-PGM__Phosphata"/>
    <property type="match status" value="1"/>
</dbReference>
<comment type="similarity">
    <text evidence="1">Belongs to the HAD-like hydrolase superfamily. S-2-haloalkanoic acid dehalogenase family.</text>
</comment>
<gene>
    <name evidence="3" type="ORF">HNR72_001651</name>
</gene>
<dbReference type="Gene3D" id="3.40.50.1000">
    <property type="entry name" value="HAD superfamily/HAD-like"/>
    <property type="match status" value="1"/>
</dbReference>
<evidence type="ECO:0000313" key="4">
    <source>
        <dbReference type="Proteomes" id="UP000579531"/>
    </source>
</evidence>
<dbReference type="NCBIfam" id="TIGR01493">
    <property type="entry name" value="HAD-SF-IA-v2"/>
    <property type="match status" value="1"/>
</dbReference>
<dbReference type="NCBIfam" id="TIGR01428">
    <property type="entry name" value="HAD_type_II"/>
    <property type="match status" value="1"/>
</dbReference>
<reference evidence="3 4" key="1">
    <citation type="submission" date="2020-08" db="EMBL/GenBank/DDBJ databases">
        <title>Sequencing the genomes of 1000 actinobacteria strains.</title>
        <authorList>
            <person name="Klenk H.-P."/>
        </authorList>
    </citation>
    <scope>NUCLEOTIDE SEQUENCE [LARGE SCALE GENOMIC DNA]</scope>
    <source>
        <strain evidence="3 4">DSM 40129</strain>
    </source>
</reference>
<dbReference type="Pfam" id="PF00702">
    <property type="entry name" value="Hydrolase"/>
    <property type="match status" value="1"/>
</dbReference>
<dbReference type="EC" id="3.8.1.2" evidence="3"/>
<dbReference type="InterPro" id="IPR006328">
    <property type="entry name" value="2-HAD"/>
</dbReference>
<dbReference type="Gene3D" id="1.10.150.240">
    <property type="entry name" value="Putative phosphatase, domain 2"/>
    <property type="match status" value="1"/>
</dbReference>
<dbReference type="AlphaFoldDB" id="A0AA89Q123"/>
<dbReference type="Proteomes" id="UP000579531">
    <property type="component" value="Unassembled WGS sequence"/>
</dbReference>
<dbReference type="PANTHER" id="PTHR43316">
    <property type="entry name" value="HYDROLASE, HALOACID DELAHOGENASE-RELATED"/>
    <property type="match status" value="1"/>
</dbReference>